<dbReference type="SMART" id="SM00260">
    <property type="entry name" value="CheW"/>
    <property type="match status" value="1"/>
</dbReference>
<dbReference type="InterPro" id="IPR036061">
    <property type="entry name" value="CheW-like_dom_sf"/>
</dbReference>
<proteinExistence type="predicted"/>
<name>A0A7C3E9M5_9SPIR</name>
<dbReference type="AlphaFoldDB" id="A0A7C3E9M5"/>
<dbReference type="GO" id="GO:0005829">
    <property type="term" value="C:cytosol"/>
    <property type="evidence" value="ECO:0007669"/>
    <property type="project" value="TreeGrafter"/>
</dbReference>
<dbReference type="PANTHER" id="PTHR22617:SF23">
    <property type="entry name" value="CHEMOTAXIS PROTEIN CHEW"/>
    <property type="match status" value="1"/>
</dbReference>
<gene>
    <name evidence="3" type="ORF">ENS59_07260</name>
</gene>
<dbReference type="EMBL" id="DSVL01000223">
    <property type="protein sequence ID" value="HFH29296.1"/>
    <property type="molecule type" value="Genomic_DNA"/>
</dbReference>
<accession>A0A7C3E9M5</accession>
<dbReference type="GO" id="GO:0008757">
    <property type="term" value="F:S-adenosylmethionine-dependent methyltransferase activity"/>
    <property type="evidence" value="ECO:0007669"/>
    <property type="project" value="InterPro"/>
</dbReference>
<dbReference type="Pfam" id="PF01584">
    <property type="entry name" value="CheW"/>
    <property type="match status" value="1"/>
</dbReference>
<dbReference type="InterPro" id="IPR002545">
    <property type="entry name" value="CheW-lke_dom"/>
</dbReference>
<dbReference type="InterPro" id="IPR039315">
    <property type="entry name" value="CheW"/>
</dbReference>
<dbReference type="SUPFAM" id="SSF53335">
    <property type="entry name" value="S-adenosyl-L-methionine-dependent methyltransferases"/>
    <property type="match status" value="1"/>
</dbReference>
<dbReference type="PRINTS" id="PR00996">
    <property type="entry name" value="CHERMTFRASE"/>
</dbReference>
<comment type="caution">
    <text evidence="3">The sequence shown here is derived from an EMBL/GenBank/DDBJ whole genome shotgun (WGS) entry which is preliminary data.</text>
</comment>
<organism evidence="3">
    <name type="scientific">Gracilinema caldarium</name>
    <dbReference type="NCBI Taxonomy" id="215591"/>
    <lineage>
        <taxon>Bacteria</taxon>
        <taxon>Pseudomonadati</taxon>
        <taxon>Spirochaetota</taxon>
        <taxon>Spirochaetia</taxon>
        <taxon>Spirochaetales</taxon>
        <taxon>Breznakiellaceae</taxon>
        <taxon>Gracilinema</taxon>
    </lineage>
</organism>
<dbReference type="Pfam" id="PF01739">
    <property type="entry name" value="CheR"/>
    <property type="match status" value="1"/>
</dbReference>
<dbReference type="Gene3D" id="2.30.30.40">
    <property type="entry name" value="SH3 Domains"/>
    <property type="match status" value="1"/>
</dbReference>
<dbReference type="PROSITE" id="PS50851">
    <property type="entry name" value="CHEW"/>
    <property type="match status" value="1"/>
</dbReference>
<dbReference type="Gene3D" id="2.40.50.180">
    <property type="entry name" value="CheA-289, Domain 4"/>
    <property type="match status" value="1"/>
</dbReference>
<reference evidence="3" key="1">
    <citation type="journal article" date="2020" name="mSystems">
        <title>Genome- and Community-Level Interaction Insights into Carbon Utilization and Element Cycling Functions of Hydrothermarchaeota in Hydrothermal Sediment.</title>
        <authorList>
            <person name="Zhou Z."/>
            <person name="Liu Y."/>
            <person name="Xu W."/>
            <person name="Pan J."/>
            <person name="Luo Z.H."/>
            <person name="Li M."/>
        </authorList>
    </citation>
    <scope>NUCLEOTIDE SEQUENCE [LARGE SCALE GENOMIC DNA]</scope>
    <source>
        <strain evidence="3">SpSt-503</strain>
    </source>
</reference>
<evidence type="ECO:0000259" key="1">
    <source>
        <dbReference type="PROSITE" id="PS50123"/>
    </source>
</evidence>
<protein>
    <submittedName>
        <fullName evidence="3">Chemotaxis protein CheW</fullName>
    </submittedName>
</protein>
<dbReference type="InterPro" id="IPR022642">
    <property type="entry name" value="CheR_C"/>
</dbReference>
<feature type="domain" description="CheW-like" evidence="2">
    <location>
        <begin position="31"/>
        <end position="173"/>
    </location>
</feature>
<dbReference type="SUPFAM" id="SSF50341">
    <property type="entry name" value="CheW-like"/>
    <property type="match status" value="1"/>
</dbReference>
<dbReference type="PROSITE" id="PS50123">
    <property type="entry name" value="CHER"/>
    <property type="match status" value="1"/>
</dbReference>
<sequence>MQTNEQKLQQEVTAENGRQELVRTEKAITVDFKMVTFSLAGKDYGVDIMNVKEIAKASKFTYVPNAAPFLRGVYNLRGEIIPVIDFRIFFHLPAERKSEDAQENLLIVRLEDHVYGVIVDSIDKVVGIQSSTIQPPHPIFGDINIKYIHGVVENQGRLYIILDVNRIFEQKEEEKPRLISETPSGNFFAAQTAILEKEQPGSSAKASASELEFIKETLFALKHFAASPLNEGWVETRFGEWKKLRNNKELQLKNVEDADEFLGNFYSPCNGRLWDEDYAEKVLAALPDLTSKTITVWNPGCGKGYESYSLACILKKRYKDARIKIWASDNDLLAVSSAPNMVFDLESVPTIYHEYLVKGRYGYSFNPEIKDAILFEYHDMKNVNPFTDLDMIMARDVLSFLDPNEQIKVLNDFAEKLKARGLLLVGQHEVVPEDEWTRLGTEPVSLYMLNS</sequence>
<evidence type="ECO:0000313" key="3">
    <source>
        <dbReference type="EMBL" id="HFH29296.1"/>
    </source>
</evidence>
<dbReference type="PANTHER" id="PTHR22617">
    <property type="entry name" value="CHEMOTAXIS SENSOR HISTIDINE KINASE-RELATED"/>
    <property type="match status" value="1"/>
</dbReference>
<dbReference type="Gene3D" id="3.40.50.150">
    <property type="entry name" value="Vaccinia Virus protein VP39"/>
    <property type="match status" value="1"/>
</dbReference>
<evidence type="ECO:0000259" key="2">
    <source>
        <dbReference type="PROSITE" id="PS50851"/>
    </source>
</evidence>
<dbReference type="InterPro" id="IPR000780">
    <property type="entry name" value="CheR_MeTrfase"/>
</dbReference>
<dbReference type="GO" id="GO:0006935">
    <property type="term" value="P:chemotaxis"/>
    <property type="evidence" value="ECO:0007669"/>
    <property type="project" value="InterPro"/>
</dbReference>
<feature type="domain" description="CheR-type methyltransferase" evidence="1">
    <location>
        <begin position="238"/>
        <end position="451"/>
    </location>
</feature>
<dbReference type="GO" id="GO:0007165">
    <property type="term" value="P:signal transduction"/>
    <property type="evidence" value="ECO:0007669"/>
    <property type="project" value="InterPro"/>
</dbReference>
<dbReference type="InterPro" id="IPR029063">
    <property type="entry name" value="SAM-dependent_MTases_sf"/>
</dbReference>
<dbReference type="CDD" id="cd00732">
    <property type="entry name" value="CheW"/>
    <property type="match status" value="1"/>
</dbReference>
<dbReference type="RefSeq" id="WP_304243352.1">
    <property type="nucleotide sequence ID" value="NZ_JAJUIP010000089.1"/>
</dbReference>
<dbReference type="SMART" id="SM00138">
    <property type="entry name" value="MeTrc"/>
    <property type="match status" value="1"/>
</dbReference>